<dbReference type="Proteomes" id="UP001234178">
    <property type="component" value="Unassembled WGS sequence"/>
</dbReference>
<comment type="caution">
    <text evidence="2">The sequence shown here is derived from an EMBL/GenBank/DDBJ whole genome shotgun (WGS) entry which is preliminary data.</text>
</comment>
<name>A0ABQ9ZI77_9CRUS</name>
<sequence length="398" mass="47395">MIEENDVRMEDEFYDDDMEHDVIETGEILSQQKYKSNSIVVGQKFPNYIKEQMAERTKRSKEKKRELRNGPSTKRSRMRNLQNQMATMVRENECQFLCLLMSKNDGFLYHNAEKERKMVHMLTKRLYTARKQIPKLHGKLETMLNDRKLAIVDLPSIREKLETQARLVARLVGEPRLTNKWPLENLQRELEGICVVMRNLREREMRFADGCKARTVFRRKLTHLKARACDLIKLINGRSQWNITEEHRISGIFPWQTSGYTSVAEDFQLVDTWELHKRFQEEEFQTKREMVSFISRTCEGLKILESDIEKLSNEHNKLSQGKIILKNAEIKRLKLMLNDALFSFDVEFEFDEDALLEMEYEEEDIALERIFDEEELNDTHDHYDMDDSNLLARREETK</sequence>
<dbReference type="EMBL" id="JAOYFB010000003">
    <property type="protein sequence ID" value="KAK4012265.1"/>
    <property type="molecule type" value="Genomic_DNA"/>
</dbReference>
<feature type="compositionally biased region" description="Basic and acidic residues" evidence="1">
    <location>
        <begin position="54"/>
        <end position="68"/>
    </location>
</feature>
<keyword evidence="3" id="KW-1185">Reference proteome</keyword>
<proteinExistence type="predicted"/>
<feature type="region of interest" description="Disordered" evidence="1">
    <location>
        <begin position="378"/>
        <end position="398"/>
    </location>
</feature>
<feature type="region of interest" description="Disordered" evidence="1">
    <location>
        <begin position="54"/>
        <end position="75"/>
    </location>
</feature>
<protein>
    <submittedName>
        <fullName evidence="2">Uncharacterized protein</fullName>
    </submittedName>
</protein>
<gene>
    <name evidence="2" type="ORF">OUZ56_021366</name>
</gene>
<evidence type="ECO:0000313" key="3">
    <source>
        <dbReference type="Proteomes" id="UP001234178"/>
    </source>
</evidence>
<evidence type="ECO:0000313" key="2">
    <source>
        <dbReference type="EMBL" id="KAK4012265.1"/>
    </source>
</evidence>
<accession>A0ABQ9ZI77</accession>
<reference evidence="2 3" key="1">
    <citation type="journal article" date="2023" name="Nucleic Acids Res.">
        <title>The hologenome of Daphnia magna reveals possible DNA methylation and microbiome-mediated evolution of the host genome.</title>
        <authorList>
            <person name="Chaturvedi A."/>
            <person name="Li X."/>
            <person name="Dhandapani V."/>
            <person name="Marshall H."/>
            <person name="Kissane S."/>
            <person name="Cuenca-Cambronero M."/>
            <person name="Asole G."/>
            <person name="Calvet F."/>
            <person name="Ruiz-Romero M."/>
            <person name="Marangio P."/>
            <person name="Guigo R."/>
            <person name="Rago D."/>
            <person name="Mirbahai L."/>
            <person name="Eastwood N."/>
            <person name="Colbourne J.K."/>
            <person name="Zhou J."/>
            <person name="Mallon E."/>
            <person name="Orsini L."/>
        </authorList>
    </citation>
    <scope>NUCLEOTIDE SEQUENCE [LARGE SCALE GENOMIC DNA]</scope>
    <source>
        <strain evidence="2">LRV0_1</strain>
    </source>
</reference>
<organism evidence="2 3">
    <name type="scientific">Daphnia magna</name>
    <dbReference type="NCBI Taxonomy" id="35525"/>
    <lineage>
        <taxon>Eukaryota</taxon>
        <taxon>Metazoa</taxon>
        <taxon>Ecdysozoa</taxon>
        <taxon>Arthropoda</taxon>
        <taxon>Crustacea</taxon>
        <taxon>Branchiopoda</taxon>
        <taxon>Diplostraca</taxon>
        <taxon>Cladocera</taxon>
        <taxon>Anomopoda</taxon>
        <taxon>Daphniidae</taxon>
        <taxon>Daphnia</taxon>
    </lineage>
</organism>
<evidence type="ECO:0000256" key="1">
    <source>
        <dbReference type="SAM" id="MobiDB-lite"/>
    </source>
</evidence>